<evidence type="ECO:0000313" key="1">
    <source>
        <dbReference type="EMBL" id="KGM36188.1"/>
    </source>
</evidence>
<organism evidence="1 2">
    <name type="scientific">Inquilinus limosus MP06</name>
    <dbReference type="NCBI Taxonomy" id="1398085"/>
    <lineage>
        <taxon>Bacteria</taxon>
        <taxon>Pseudomonadati</taxon>
        <taxon>Pseudomonadota</taxon>
        <taxon>Alphaproteobacteria</taxon>
        <taxon>Rhodospirillales</taxon>
        <taxon>Rhodospirillaceae</taxon>
        <taxon>Inquilinus</taxon>
    </lineage>
</organism>
<dbReference type="RefSeq" id="WP_034830666.1">
    <property type="nucleotide sequence ID" value="NZ_JANX01000001.1"/>
</dbReference>
<evidence type="ECO:0008006" key="3">
    <source>
        <dbReference type="Google" id="ProtNLM"/>
    </source>
</evidence>
<dbReference type="InterPro" id="IPR036890">
    <property type="entry name" value="HATPase_C_sf"/>
</dbReference>
<sequence length="644" mass="73091">MKINLAVAPVERSQDFVETEFYIPPSANHKLAELVVKNLYESQIRFVVELVANAYDAAPGKAPRIKFPTKLEPWFEVQDEGLGMSPAFMRSTYCQIFSSTKDDDDTKIGGWGMGRLSALAITQSYILISDDGDTRNTYNVFRGENGMPRLSLMHSGPSQKTGVTVTVPIPHDKIDEIRREGAKLLPFFSPKPNSNLEITPVELTYENKADGWAIRKFAPDSKNVVVMGGYPYPIDYSSLSYGDSYSILSSFNRFVFTAPVGTFDVTSNRERLRYTDKTKVAIDALVEKIKSGFHESIQDLILAQPTYWLACQEFSRIERPLPGSLSELIKGKIKWQGRVVSNQIKVVGHSLGELDNEGKRDRYHRPSKPTFGHRYEPYVYPISSYHDNKEPVLVWIDDDTIKNQARRISEACEVRAKIYTFKDLDVVKQLGDPPYLTLSQLPEPAPIQRSRYSTGPRAKVKIYDWIRGTWDEETSWDINAGGIYVDMENGDISSEDGDLLCGARQCAEIRPDQLIAIPKSSFKTRDGYTPFKTFVDAKLKELLTRDMKKALANVVGFDSMEWRKREFLVTLTTYADRAKELRPFHKVVEDAEKLRPLAHAAKTRVELKPTLSFDLEPLKAKRPLLFEVLGHIRNPSPELINKIL</sequence>
<dbReference type="AlphaFoldDB" id="A0A0A0DE62"/>
<dbReference type="SUPFAM" id="SSF55874">
    <property type="entry name" value="ATPase domain of HSP90 chaperone/DNA topoisomerase II/histidine kinase"/>
    <property type="match status" value="1"/>
</dbReference>
<accession>A0A0A0DE62</accession>
<dbReference type="OrthoDB" id="8430917at2"/>
<evidence type="ECO:0000313" key="2">
    <source>
        <dbReference type="Proteomes" id="UP000029995"/>
    </source>
</evidence>
<comment type="caution">
    <text evidence="1">The sequence shown here is derived from an EMBL/GenBank/DDBJ whole genome shotgun (WGS) entry which is preliminary data.</text>
</comment>
<gene>
    <name evidence="1" type="ORF">P409_00640</name>
</gene>
<reference evidence="1 2" key="1">
    <citation type="submission" date="2014-01" db="EMBL/GenBank/DDBJ databases">
        <title>Genome sequence determination for a cystic fibrosis isolate, Inquilinus limosus.</title>
        <authorList>
            <person name="Pino M."/>
            <person name="Di Conza J."/>
            <person name="Gutkind G."/>
        </authorList>
    </citation>
    <scope>NUCLEOTIDE SEQUENCE [LARGE SCALE GENOMIC DNA]</scope>
    <source>
        <strain evidence="1 2">MP06</strain>
    </source>
</reference>
<dbReference type="Gene3D" id="3.30.565.10">
    <property type="entry name" value="Histidine kinase-like ATPase, C-terminal domain"/>
    <property type="match status" value="1"/>
</dbReference>
<protein>
    <recommendedName>
        <fullName evidence="3">Histidine kinase/HSP90-like ATPase domain-containing protein</fullName>
    </recommendedName>
</protein>
<name>A0A0A0DE62_9PROT</name>
<proteinExistence type="predicted"/>
<dbReference type="Proteomes" id="UP000029995">
    <property type="component" value="Unassembled WGS sequence"/>
</dbReference>
<dbReference type="Pfam" id="PF13589">
    <property type="entry name" value="HATPase_c_3"/>
    <property type="match status" value="1"/>
</dbReference>
<dbReference type="EMBL" id="JANX01000001">
    <property type="protein sequence ID" value="KGM36188.1"/>
    <property type="molecule type" value="Genomic_DNA"/>
</dbReference>